<evidence type="ECO:0000313" key="5">
    <source>
        <dbReference type="EMBL" id="QVL31307.1"/>
    </source>
</evidence>
<feature type="active site" description="Proton donor/acceptor" evidence="3">
    <location>
        <position position="136"/>
    </location>
</feature>
<dbReference type="Pfam" id="PF00701">
    <property type="entry name" value="DHDPS"/>
    <property type="match status" value="1"/>
</dbReference>
<accession>A0A8E6B4Q5</accession>
<dbReference type="Proteomes" id="UP000676194">
    <property type="component" value="Chromosome"/>
</dbReference>
<dbReference type="RefSeq" id="WP_213495188.1">
    <property type="nucleotide sequence ID" value="NZ_CP074694.1"/>
</dbReference>
<dbReference type="GO" id="GO:0008840">
    <property type="term" value="F:4-hydroxy-tetrahydrodipicolinate synthase activity"/>
    <property type="evidence" value="ECO:0007669"/>
    <property type="project" value="TreeGrafter"/>
</dbReference>
<feature type="active site" description="Schiff-base intermediate with substrate" evidence="3">
    <location>
        <position position="164"/>
    </location>
</feature>
<dbReference type="AlphaFoldDB" id="A0A8E6B4Q5"/>
<dbReference type="InterPro" id="IPR002220">
    <property type="entry name" value="DapA-like"/>
</dbReference>
<reference evidence="5" key="1">
    <citation type="submission" date="2021-05" db="EMBL/GenBank/DDBJ databases">
        <title>Complete genome sequence of the cellulolytic planctomycete Telmatocola sphagniphila SP2T and characterization of the first cellulase from planctomycetes.</title>
        <authorList>
            <person name="Rakitin A.L."/>
            <person name="Beletsky A.V."/>
            <person name="Naumoff D.G."/>
            <person name="Kulichevskaya I.S."/>
            <person name="Mardanov A.V."/>
            <person name="Ravin N.V."/>
            <person name="Dedysh S.N."/>
        </authorList>
    </citation>
    <scope>NUCLEOTIDE SEQUENCE</scope>
    <source>
        <strain evidence="5">SP2T</strain>
    </source>
</reference>
<dbReference type="SUPFAM" id="SSF51569">
    <property type="entry name" value="Aldolase"/>
    <property type="match status" value="1"/>
</dbReference>
<dbReference type="CDD" id="cd00408">
    <property type="entry name" value="DHDPS-like"/>
    <property type="match status" value="1"/>
</dbReference>
<sequence>MKVTWQGVYPAVTTQFHADQSIDFEGTALHIEKLIAAGVHGLIMLGTVGENCSLEYAEKFQVLKCALEAAKGRVPVLSGVAETTTNLACRYSADCQKAGIHGLMVLPGMVYKSDPRETIVHFRTVAKASDLPIMVYNNPVAYGVDITPEMFLSMADEPKFVAIKESSENVRRITDLKNVCGDRYTLLCGVDDLALESVMLGAVGWVSGLVNAFPAENRLLWDLAMANNYAEAVKVYRWYTPLLHLDTHMKLVQYIKLAMAEVGMGSEMVRAPRLPIVGAEREAILKIIRTAIANRPKIG</sequence>
<organism evidence="5 6">
    <name type="scientific">Telmatocola sphagniphila</name>
    <dbReference type="NCBI Taxonomy" id="1123043"/>
    <lineage>
        <taxon>Bacteria</taxon>
        <taxon>Pseudomonadati</taxon>
        <taxon>Planctomycetota</taxon>
        <taxon>Planctomycetia</taxon>
        <taxon>Gemmatales</taxon>
        <taxon>Gemmataceae</taxon>
    </lineage>
</organism>
<dbReference type="SMART" id="SM01130">
    <property type="entry name" value="DHDPS"/>
    <property type="match status" value="1"/>
</dbReference>
<evidence type="ECO:0000256" key="2">
    <source>
        <dbReference type="PIRNR" id="PIRNR001365"/>
    </source>
</evidence>
<dbReference type="EMBL" id="CP074694">
    <property type="protein sequence ID" value="QVL31307.1"/>
    <property type="molecule type" value="Genomic_DNA"/>
</dbReference>
<protein>
    <submittedName>
        <fullName evidence="5">Dihydrodipicolinate synthase family protein</fullName>
    </submittedName>
</protein>
<dbReference type="InterPro" id="IPR013785">
    <property type="entry name" value="Aldolase_TIM"/>
</dbReference>
<dbReference type="KEGG" id="tsph:KIH39_21030"/>
<keyword evidence="6" id="KW-1185">Reference proteome</keyword>
<gene>
    <name evidence="5" type="ORF">KIH39_21030</name>
</gene>
<keyword evidence="1 2" id="KW-0456">Lyase</keyword>
<dbReference type="Gene3D" id="3.20.20.70">
    <property type="entry name" value="Aldolase class I"/>
    <property type="match status" value="1"/>
</dbReference>
<name>A0A8E6B4Q5_9BACT</name>
<proteinExistence type="inferred from homology"/>
<dbReference type="PIRSF" id="PIRSF001365">
    <property type="entry name" value="DHDPS"/>
    <property type="match status" value="1"/>
</dbReference>
<dbReference type="PANTHER" id="PTHR12128:SF72">
    <property type="entry name" value="DIHYDRODIPICOLINATE SYNTHASE"/>
    <property type="match status" value="1"/>
</dbReference>
<evidence type="ECO:0000256" key="3">
    <source>
        <dbReference type="PIRSR" id="PIRSR001365-1"/>
    </source>
</evidence>
<evidence type="ECO:0000313" key="6">
    <source>
        <dbReference type="Proteomes" id="UP000676194"/>
    </source>
</evidence>
<evidence type="ECO:0000256" key="4">
    <source>
        <dbReference type="PIRSR" id="PIRSR001365-2"/>
    </source>
</evidence>
<feature type="binding site" evidence="4">
    <location>
        <position position="206"/>
    </location>
    <ligand>
        <name>pyruvate</name>
        <dbReference type="ChEBI" id="CHEBI:15361"/>
    </ligand>
</feature>
<evidence type="ECO:0000256" key="1">
    <source>
        <dbReference type="ARBA" id="ARBA00023239"/>
    </source>
</evidence>
<dbReference type="PRINTS" id="PR00146">
    <property type="entry name" value="DHPICSNTHASE"/>
</dbReference>
<dbReference type="PANTHER" id="PTHR12128">
    <property type="entry name" value="DIHYDRODIPICOLINATE SYNTHASE"/>
    <property type="match status" value="1"/>
</dbReference>
<comment type="similarity">
    <text evidence="2">Belongs to the DapA family.</text>
</comment>